<feature type="signal peptide" evidence="1">
    <location>
        <begin position="1"/>
        <end position="20"/>
    </location>
</feature>
<name>A0A0C3CK91_OIDMZ</name>
<keyword evidence="3" id="KW-1185">Reference proteome</keyword>
<dbReference type="OrthoDB" id="10025010at2759"/>
<dbReference type="HOGENOM" id="CLU_013864_0_0_1"/>
<dbReference type="SUPFAM" id="SSF51126">
    <property type="entry name" value="Pectin lyase-like"/>
    <property type="match status" value="2"/>
</dbReference>
<dbReference type="AlphaFoldDB" id="A0A0C3CK91"/>
<organism evidence="2 3">
    <name type="scientific">Oidiodendron maius (strain Zn)</name>
    <dbReference type="NCBI Taxonomy" id="913774"/>
    <lineage>
        <taxon>Eukaryota</taxon>
        <taxon>Fungi</taxon>
        <taxon>Dikarya</taxon>
        <taxon>Ascomycota</taxon>
        <taxon>Pezizomycotina</taxon>
        <taxon>Leotiomycetes</taxon>
        <taxon>Leotiomycetes incertae sedis</taxon>
        <taxon>Myxotrichaceae</taxon>
        <taxon>Oidiodendron</taxon>
    </lineage>
</organism>
<proteinExistence type="predicted"/>
<dbReference type="InterPro" id="IPR012334">
    <property type="entry name" value="Pectin_lyas_fold"/>
</dbReference>
<reference evidence="3" key="2">
    <citation type="submission" date="2015-01" db="EMBL/GenBank/DDBJ databases">
        <title>Evolutionary Origins and Diversification of the Mycorrhizal Mutualists.</title>
        <authorList>
            <consortium name="DOE Joint Genome Institute"/>
            <consortium name="Mycorrhizal Genomics Consortium"/>
            <person name="Kohler A."/>
            <person name="Kuo A."/>
            <person name="Nagy L.G."/>
            <person name="Floudas D."/>
            <person name="Copeland A."/>
            <person name="Barry K.W."/>
            <person name="Cichocki N."/>
            <person name="Veneault-Fourrey C."/>
            <person name="LaButti K."/>
            <person name="Lindquist E.A."/>
            <person name="Lipzen A."/>
            <person name="Lundell T."/>
            <person name="Morin E."/>
            <person name="Murat C."/>
            <person name="Riley R."/>
            <person name="Ohm R."/>
            <person name="Sun H."/>
            <person name="Tunlid A."/>
            <person name="Henrissat B."/>
            <person name="Grigoriev I.V."/>
            <person name="Hibbett D.S."/>
            <person name="Martin F."/>
        </authorList>
    </citation>
    <scope>NUCLEOTIDE SEQUENCE [LARGE SCALE GENOMIC DNA]</scope>
    <source>
        <strain evidence="3">Zn</strain>
    </source>
</reference>
<dbReference type="Gene3D" id="2.160.20.10">
    <property type="entry name" value="Single-stranded right-handed beta-helix, Pectin lyase-like"/>
    <property type="match status" value="2"/>
</dbReference>
<evidence type="ECO:0000313" key="3">
    <source>
        <dbReference type="Proteomes" id="UP000054321"/>
    </source>
</evidence>
<dbReference type="InterPro" id="IPR011050">
    <property type="entry name" value="Pectin_lyase_fold/virulence"/>
</dbReference>
<dbReference type="PANTHER" id="PTHR36453">
    <property type="entry name" value="SECRETED PROTEIN-RELATED"/>
    <property type="match status" value="1"/>
</dbReference>
<evidence type="ECO:0008006" key="4">
    <source>
        <dbReference type="Google" id="ProtNLM"/>
    </source>
</evidence>
<dbReference type="STRING" id="913774.A0A0C3CK91"/>
<protein>
    <recommendedName>
        <fullName evidence="4">Right handed beta helix domain-containing protein</fullName>
    </recommendedName>
</protein>
<evidence type="ECO:0000256" key="1">
    <source>
        <dbReference type="SAM" id="SignalP"/>
    </source>
</evidence>
<dbReference type="Proteomes" id="UP000054321">
    <property type="component" value="Unassembled WGS sequence"/>
</dbReference>
<keyword evidence="1" id="KW-0732">Signal</keyword>
<feature type="chain" id="PRO_5002162646" description="Right handed beta helix domain-containing protein" evidence="1">
    <location>
        <begin position="21"/>
        <end position="567"/>
    </location>
</feature>
<dbReference type="EMBL" id="KN832879">
    <property type="protein sequence ID" value="KIM99403.1"/>
    <property type="molecule type" value="Genomic_DNA"/>
</dbReference>
<gene>
    <name evidence="2" type="ORF">OIDMADRAFT_127477</name>
</gene>
<accession>A0A0C3CK91</accession>
<dbReference type="InParanoid" id="A0A0C3CK91"/>
<dbReference type="PANTHER" id="PTHR36453:SF2">
    <property type="entry name" value="APPLE DOMAIN-CONTAINING PROTEIN"/>
    <property type="match status" value="1"/>
</dbReference>
<sequence length="567" mass="62417">MFHITYFNLLHALCFSACLAHSFEYYVSTIGSDGNTGTAAAPFRTLSRAQNEVRGKLPSQTSNIYVYVEDGVYELDSPLNLTARDSGQNGFKVIWQAKGTLVNVSGGNQITNWTMYNKTAGIYQATVPKNSISRHLYANQVHAQRARATLTRSWLSATTSGYLVVNSAANYLLSLPGIEHGEIRGINSFTDRYIPVDSVSDGVILMKQPAYQNNIIGYDTITVPAADEGFYIENVLALLDEPNEFYLNSSTNTVYYIPPVGLDPNDMYIVLPKNEQVLVFSGTLDEPVHDIMFVGFNFMHTTWNYPSGDVGYADQQTGAFIGLNESYTIFESSRPFWWQVPGSIQMSAAHDIVIQNGSMVAIMGGFGIGNDPNAHTSGVGLGANNITISGIYFTQTGHNCITVGGVQADAHHPSDSRMLNSNIMISENIFSNTQITYTSGVPIFVSYATNAQIIHNDISVVPYSGICYGFGWGSNDAGGSEEYLLRGLYNYQPIYTTPTTLTDGLISNNLIHDYGLRHTDLGGIYTLSKSPNTFITENYAYSDNGYGTNCKYPSRRHYIRVLKLIFN</sequence>
<reference evidence="2 3" key="1">
    <citation type="submission" date="2014-04" db="EMBL/GenBank/DDBJ databases">
        <authorList>
            <consortium name="DOE Joint Genome Institute"/>
            <person name="Kuo A."/>
            <person name="Martino E."/>
            <person name="Perotto S."/>
            <person name="Kohler A."/>
            <person name="Nagy L.G."/>
            <person name="Floudas D."/>
            <person name="Copeland A."/>
            <person name="Barry K.W."/>
            <person name="Cichocki N."/>
            <person name="Veneault-Fourrey C."/>
            <person name="LaButti K."/>
            <person name="Lindquist E.A."/>
            <person name="Lipzen A."/>
            <person name="Lundell T."/>
            <person name="Morin E."/>
            <person name="Murat C."/>
            <person name="Sun H."/>
            <person name="Tunlid A."/>
            <person name="Henrissat B."/>
            <person name="Grigoriev I.V."/>
            <person name="Hibbett D.S."/>
            <person name="Martin F."/>
            <person name="Nordberg H.P."/>
            <person name="Cantor M.N."/>
            <person name="Hua S.X."/>
        </authorList>
    </citation>
    <scope>NUCLEOTIDE SEQUENCE [LARGE SCALE GENOMIC DNA]</scope>
    <source>
        <strain evidence="2 3">Zn</strain>
    </source>
</reference>
<dbReference type="InterPro" id="IPR006626">
    <property type="entry name" value="PbH1"/>
</dbReference>
<dbReference type="SMART" id="SM00710">
    <property type="entry name" value="PbH1"/>
    <property type="match status" value="6"/>
</dbReference>
<evidence type="ECO:0000313" key="2">
    <source>
        <dbReference type="EMBL" id="KIM99403.1"/>
    </source>
</evidence>